<reference evidence="4" key="1">
    <citation type="journal article" date="2015" name="PLoS Genet.">
        <title>Genome Sequence and Transcriptome Analyses of Chrysochromulina tobin: Metabolic Tools for Enhanced Algal Fitness in the Prominent Order Prymnesiales (Haptophyceae).</title>
        <authorList>
            <person name="Hovde B.T."/>
            <person name="Deodato C.R."/>
            <person name="Hunsperger H.M."/>
            <person name="Ryken S.A."/>
            <person name="Yost W."/>
            <person name="Jha R.K."/>
            <person name="Patterson J."/>
            <person name="Monnat R.J. Jr."/>
            <person name="Barlow S.B."/>
            <person name="Starkenburg S.R."/>
            <person name="Cattolico R.A."/>
        </authorList>
    </citation>
    <scope>NUCLEOTIDE SEQUENCE</scope>
    <source>
        <strain evidence="4">CCMP291</strain>
    </source>
</reference>
<dbReference type="EMBL" id="JWZX01003177">
    <property type="protein sequence ID" value="KOO23577.1"/>
    <property type="molecule type" value="Genomic_DNA"/>
</dbReference>
<organism evidence="3 4">
    <name type="scientific">Chrysochromulina tobinii</name>
    <dbReference type="NCBI Taxonomy" id="1460289"/>
    <lineage>
        <taxon>Eukaryota</taxon>
        <taxon>Haptista</taxon>
        <taxon>Haptophyta</taxon>
        <taxon>Prymnesiophyceae</taxon>
        <taxon>Prymnesiales</taxon>
        <taxon>Chrysochromulinaceae</taxon>
        <taxon>Chrysochromulina</taxon>
    </lineage>
</organism>
<feature type="region of interest" description="Disordered" evidence="2">
    <location>
        <begin position="159"/>
        <end position="186"/>
    </location>
</feature>
<dbReference type="AlphaFoldDB" id="A0A0M0JB50"/>
<comment type="caution">
    <text evidence="3">The sequence shown here is derived from an EMBL/GenBank/DDBJ whole genome shotgun (WGS) entry which is preliminary data.</text>
</comment>
<feature type="compositionally biased region" description="Low complexity" evidence="2">
    <location>
        <begin position="1"/>
        <end position="18"/>
    </location>
</feature>
<keyword evidence="1" id="KW-0175">Coiled coil</keyword>
<protein>
    <submittedName>
        <fullName evidence="3">Uncharacterized protein</fullName>
    </submittedName>
</protein>
<evidence type="ECO:0000256" key="1">
    <source>
        <dbReference type="SAM" id="Coils"/>
    </source>
</evidence>
<evidence type="ECO:0000313" key="4">
    <source>
        <dbReference type="Proteomes" id="UP000037460"/>
    </source>
</evidence>
<sequence length="777" mass="84646">MPKVAPAPGGHRAAPALKGKGKKGEAAHRDAPSPPVGDISVLRKTEELSAMLRLRSEELNARDNDLTACGEQIEHLEKHAERLKLERDDFARHLGTRTLELEKLQAEFDQLSEKHAALRLEFTRVRTENETYARIIERTPGIMPIPEASIQAIRRATHAKDAVKPGSGSARSPARTADAGHAEEELSGPPWRLQTWLGTTRLLSLVSEALLQPLGELHPSDPMPTELSFVRTLASSNGGYDALLQLLSFNELQLLKDVARAIHRDLLRMGDRVPPRQNEVCGKYVALLESDGTLTPGTERAAKGSKGRRLESVIGPPEKRVLETMLAEHCEASDAAMPFVDATYLVTTTSRIEWWFVVDPAEGLSKQLDIKTELSGEVVGGGRAVVRLGPSGYPQEAGLVAPDRMRQPRSLQSILGEMRQLGLSGRLRAAGVEPLLDAEVIAARLYTGPMHAKYNAVLRGRIEGEGTGAHDAFMALCRGNPYTTSLHALRSAVLKLSQIGTAHTVYRGVSSSSVPHWLWKRPAAGTKESEEASRGGIELGFLSATTDAEQAMKYASEAVDAADGSAKRMVLELHTGLTSRGAELSWLSQYPHERETCFVPGTAHELLGSRVDGTCVIVELQLAVQGETETLQEILTRLKRSHLLLIDTYLDDMKSCEVPEKALGRLRALANTHKRYEQSYYNNPEKFGASTSAAVDAQRQALSRLAHPSTWEEVIGDPAEKARKMEKAAAYCRRVGRGDVASALHNLANTLGKTGGKFKVWRPGGNRVDPAGVPTLA</sequence>
<keyword evidence="4" id="KW-1185">Reference proteome</keyword>
<dbReference type="SUPFAM" id="SSF56399">
    <property type="entry name" value="ADP-ribosylation"/>
    <property type="match status" value="1"/>
</dbReference>
<evidence type="ECO:0000256" key="2">
    <source>
        <dbReference type="SAM" id="MobiDB-lite"/>
    </source>
</evidence>
<dbReference type="OrthoDB" id="423533at2759"/>
<dbReference type="Gene3D" id="3.90.176.10">
    <property type="entry name" value="Toxin ADP-ribosyltransferase, Chain A, domain 1"/>
    <property type="match status" value="1"/>
</dbReference>
<proteinExistence type="predicted"/>
<accession>A0A0M0JB50</accession>
<feature type="region of interest" description="Disordered" evidence="2">
    <location>
        <begin position="1"/>
        <end position="37"/>
    </location>
</feature>
<evidence type="ECO:0000313" key="3">
    <source>
        <dbReference type="EMBL" id="KOO23577.1"/>
    </source>
</evidence>
<dbReference type="Proteomes" id="UP000037460">
    <property type="component" value="Unassembled WGS sequence"/>
</dbReference>
<feature type="coiled-coil region" evidence="1">
    <location>
        <begin position="66"/>
        <end position="121"/>
    </location>
</feature>
<name>A0A0M0JB50_9EUKA</name>
<gene>
    <name evidence="3" type="ORF">Ctob_003655</name>
</gene>
<feature type="compositionally biased region" description="Basic and acidic residues" evidence="2">
    <location>
        <begin position="22"/>
        <end position="31"/>
    </location>
</feature>